<protein>
    <submittedName>
        <fullName evidence="1">Uncharacterized protein</fullName>
    </submittedName>
</protein>
<reference evidence="2" key="1">
    <citation type="journal article" date="2023" name="G3 (Bethesda)">
        <title>Genome assembly and association tests identify interacting loci associated with vigor, precocity, and sex in interspecific pistachio rootstocks.</title>
        <authorList>
            <person name="Palmer W."/>
            <person name="Jacygrad E."/>
            <person name="Sagayaradj S."/>
            <person name="Cavanaugh K."/>
            <person name="Han R."/>
            <person name="Bertier L."/>
            <person name="Beede B."/>
            <person name="Kafkas S."/>
            <person name="Golino D."/>
            <person name="Preece J."/>
            <person name="Michelmore R."/>
        </authorList>
    </citation>
    <scope>NUCLEOTIDE SEQUENCE [LARGE SCALE GENOMIC DNA]</scope>
</reference>
<organism evidence="1 2">
    <name type="scientific">Pistacia integerrima</name>
    <dbReference type="NCBI Taxonomy" id="434235"/>
    <lineage>
        <taxon>Eukaryota</taxon>
        <taxon>Viridiplantae</taxon>
        <taxon>Streptophyta</taxon>
        <taxon>Embryophyta</taxon>
        <taxon>Tracheophyta</taxon>
        <taxon>Spermatophyta</taxon>
        <taxon>Magnoliopsida</taxon>
        <taxon>eudicotyledons</taxon>
        <taxon>Gunneridae</taxon>
        <taxon>Pentapetalae</taxon>
        <taxon>rosids</taxon>
        <taxon>malvids</taxon>
        <taxon>Sapindales</taxon>
        <taxon>Anacardiaceae</taxon>
        <taxon>Pistacia</taxon>
    </lineage>
</organism>
<sequence>MASSSSSSRAVEVRKHDVFLSFSGEDTRLTFTSTLHGVLKGVFIKVFMDDELTRGEEISSSLMRTIEESMISVIIFSKGYASSRWCLEELVKIMECKKTKKQVVIPVFYRINPSEVRNQTEIFGDGFSKLVESFDEEKLEKLQMTEEQSKDKIQTWKNALRDAANISGRSTKQRS</sequence>
<accession>A0ACC0XUJ1</accession>
<proteinExistence type="predicted"/>
<dbReference type="EMBL" id="CM047745">
    <property type="protein sequence ID" value="KAJ0024415.1"/>
    <property type="molecule type" value="Genomic_DNA"/>
</dbReference>
<gene>
    <name evidence="1" type="ORF">Pint_07609</name>
</gene>
<dbReference type="Proteomes" id="UP001163603">
    <property type="component" value="Chromosome 10"/>
</dbReference>
<evidence type="ECO:0000313" key="1">
    <source>
        <dbReference type="EMBL" id="KAJ0024415.1"/>
    </source>
</evidence>
<comment type="caution">
    <text evidence="1">The sequence shown here is derived from an EMBL/GenBank/DDBJ whole genome shotgun (WGS) entry which is preliminary data.</text>
</comment>
<keyword evidence="2" id="KW-1185">Reference proteome</keyword>
<name>A0ACC0XUJ1_9ROSI</name>
<evidence type="ECO:0000313" key="2">
    <source>
        <dbReference type="Proteomes" id="UP001163603"/>
    </source>
</evidence>